<evidence type="ECO:0000256" key="3">
    <source>
        <dbReference type="ARBA" id="ARBA00022821"/>
    </source>
</evidence>
<dbReference type="InterPro" id="IPR036388">
    <property type="entry name" value="WH-like_DNA-bd_sf"/>
</dbReference>
<accession>A0AAV5IP97</accession>
<evidence type="ECO:0008006" key="9">
    <source>
        <dbReference type="Google" id="ProtNLM"/>
    </source>
</evidence>
<dbReference type="Pfam" id="PF25019">
    <property type="entry name" value="LRR_R13L1-DRL21"/>
    <property type="match status" value="2"/>
</dbReference>
<dbReference type="InterPro" id="IPR056789">
    <property type="entry name" value="LRR_R13L1-DRL21"/>
</dbReference>
<keyword evidence="3" id="KW-0611">Plant defense</keyword>
<sequence>MLESLSKGHCENITSRDVIVQEIKEKLEEKNYLLILDDVWNEERREWEDLRHCLLGISNTNGSRVLVTTRIQNVASVMGVLPQHVHCLKQLTDEDCWSVIKHRVFGNSRIPSELKELETIGRENAKKCKGLPLVASVIGGILCNNHKVDDWREVWGLIEEANGVLPVLQLSFSRLPKPALKQCFVFCSIFPKDFVMEKEMLIQLWMAHGFLQPSSERHMEMEDIGDKYFNDLLSYSLFQDAETDSYGSVITCKMHDLIHDLAQSVSESQTLILGNGGHGNITANIRHLNHISDKGLTAAEIGDAMQKLHTLFSKTDVFHNMPANFKKVRVLSLCGAKIDKLPALLRKLKHLRYLDVSDTRITELPRFITKLYQLQTLRFMNCFLIERPLKGIGNLVNLRHIYFNDEKHMPAGVGTLTCLQTLQLFVVGQQQGRGIEELGGLSQLRGELEITNLKMVRNREEAMRAKLLERTAIQELALKFDQKPDWHSVLTGFGREDSEERRKHDEDVLEGLQPHPNLKSLRISNYCGEKCPSWMLKDPGNLGESTYLKNLVSLGLFFFPQLKSIPSLSLSNLVQLTLCGLEELDSVPPLLLSNGAKVQIRRCKSLRSIADSYLEELMIYECSELVSIEFGPLAMMYLKKIMIELCNKLESLSMFSGMGESSSTSTCLKEFSKSCSDSSESVSSLHGFSSLQKIDIWNCGQLKSIGESLSKSACLKKLSIRGCHSLELLPSLVGLSSLQKINIISCQKLKSIGESLSTSTCLKRLFVSSCQSLELIPSLVGLSSLQTIDISTSGKLKSIGESLSTNKCLKELDINSCDSLELFPSLDGLSSLQRIVVSFCGKLKGIGTSLSSSTCLKELFISCCDSLESVPSVDGLSSLHFLGIDHCSGLVSIPSLDGLSSLRNLNIQNCDKLTSLPGGLSSCTALKVLSIENCHDLISIQEDSKDLCSLVKLEITRCGKLRNILGVGEILGFPLTRLKVLHFGGFSVEQEELEEYPTQLEELGLVGWEKLRRLPHQIQRLTALRKLRIEDFDGLEALPEWLGSLSSLRSLVISNCKSLKHMEAIRCLSNLNSLEIFESPELRERCAIRRGSEWNNISHIPNICMPSGQIIELTPVFEVEYNDAQESQLTKWKRPFFCCKG</sequence>
<evidence type="ECO:0000313" key="8">
    <source>
        <dbReference type="Proteomes" id="UP001054252"/>
    </source>
</evidence>
<dbReference type="Pfam" id="PF23559">
    <property type="entry name" value="WHD_DRP"/>
    <property type="match status" value="1"/>
</dbReference>
<dbReference type="PANTHER" id="PTHR36766:SF70">
    <property type="entry name" value="DISEASE RESISTANCE PROTEIN RGA4"/>
    <property type="match status" value="1"/>
</dbReference>
<dbReference type="InterPro" id="IPR032675">
    <property type="entry name" value="LRR_dom_sf"/>
</dbReference>
<keyword evidence="8" id="KW-1185">Reference proteome</keyword>
<feature type="domain" description="Disease resistance protein winged helix" evidence="5">
    <location>
        <begin position="189"/>
        <end position="262"/>
    </location>
</feature>
<evidence type="ECO:0000259" key="5">
    <source>
        <dbReference type="Pfam" id="PF23559"/>
    </source>
</evidence>
<dbReference type="GO" id="GO:0043531">
    <property type="term" value="F:ADP binding"/>
    <property type="evidence" value="ECO:0007669"/>
    <property type="project" value="InterPro"/>
</dbReference>
<proteinExistence type="predicted"/>
<feature type="domain" description="R13L1/DRL21-like LRR repeat region" evidence="6">
    <location>
        <begin position="435"/>
        <end position="579"/>
    </location>
</feature>
<protein>
    <recommendedName>
        <fullName evidence="9">NB-ARC domain-containing protein</fullName>
    </recommendedName>
</protein>
<dbReference type="InterPro" id="IPR042197">
    <property type="entry name" value="Apaf_helical"/>
</dbReference>
<gene>
    <name evidence="7" type="ORF">SLEP1_g13525</name>
</gene>
<dbReference type="Gene3D" id="1.10.8.430">
    <property type="entry name" value="Helical domain of apoptotic protease-activating factors"/>
    <property type="match status" value="1"/>
</dbReference>
<dbReference type="Pfam" id="PF00931">
    <property type="entry name" value="NB-ARC"/>
    <property type="match status" value="1"/>
</dbReference>
<name>A0AAV5IP97_9ROSI</name>
<dbReference type="Gene3D" id="3.40.50.300">
    <property type="entry name" value="P-loop containing nucleotide triphosphate hydrolases"/>
    <property type="match status" value="1"/>
</dbReference>
<dbReference type="InterPro" id="IPR027417">
    <property type="entry name" value="P-loop_NTPase"/>
</dbReference>
<dbReference type="EMBL" id="BPVZ01000016">
    <property type="protein sequence ID" value="GKV00918.1"/>
    <property type="molecule type" value="Genomic_DNA"/>
</dbReference>
<reference evidence="7 8" key="1">
    <citation type="journal article" date="2021" name="Commun. Biol.">
        <title>The genome of Shorea leprosula (Dipterocarpaceae) highlights the ecological relevance of drought in aseasonal tropical rainforests.</title>
        <authorList>
            <person name="Ng K.K.S."/>
            <person name="Kobayashi M.J."/>
            <person name="Fawcett J.A."/>
            <person name="Hatakeyama M."/>
            <person name="Paape T."/>
            <person name="Ng C.H."/>
            <person name="Ang C.C."/>
            <person name="Tnah L.H."/>
            <person name="Lee C.T."/>
            <person name="Nishiyama T."/>
            <person name="Sese J."/>
            <person name="O'Brien M.J."/>
            <person name="Copetti D."/>
            <person name="Mohd Noor M.I."/>
            <person name="Ong R.C."/>
            <person name="Putra M."/>
            <person name="Sireger I.Z."/>
            <person name="Indrioko S."/>
            <person name="Kosugi Y."/>
            <person name="Izuno A."/>
            <person name="Isagi Y."/>
            <person name="Lee S.L."/>
            <person name="Shimizu K.K."/>
        </authorList>
    </citation>
    <scope>NUCLEOTIDE SEQUENCE [LARGE SCALE GENOMIC DNA]</scope>
    <source>
        <strain evidence="7">214</strain>
    </source>
</reference>
<comment type="caution">
    <text evidence="7">The sequence shown here is derived from an EMBL/GenBank/DDBJ whole genome shotgun (WGS) entry which is preliminary data.</text>
</comment>
<evidence type="ECO:0000256" key="2">
    <source>
        <dbReference type="ARBA" id="ARBA00022737"/>
    </source>
</evidence>
<evidence type="ECO:0000259" key="4">
    <source>
        <dbReference type="Pfam" id="PF00931"/>
    </source>
</evidence>
<evidence type="ECO:0000259" key="6">
    <source>
        <dbReference type="Pfam" id="PF25019"/>
    </source>
</evidence>
<dbReference type="SUPFAM" id="SSF52540">
    <property type="entry name" value="P-loop containing nucleoside triphosphate hydrolases"/>
    <property type="match status" value="1"/>
</dbReference>
<feature type="domain" description="R13L1/DRL21-like LRR repeat region" evidence="6">
    <location>
        <begin position="1018"/>
        <end position="1076"/>
    </location>
</feature>
<dbReference type="AlphaFoldDB" id="A0AAV5IP97"/>
<dbReference type="InterPro" id="IPR058922">
    <property type="entry name" value="WHD_DRP"/>
</dbReference>
<evidence type="ECO:0000313" key="7">
    <source>
        <dbReference type="EMBL" id="GKV00918.1"/>
    </source>
</evidence>
<evidence type="ECO:0000256" key="1">
    <source>
        <dbReference type="ARBA" id="ARBA00022614"/>
    </source>
</evidence>
<keyword evidence="1" id="KW-0433">Leucine-rich repeat</keyword>
<dbReference type="Proteomes" id="UP001054252">
    <property type="component" value="Unassembled WGS sequence"/>
</dbReference>
<dbReference type="Gene3D" id="3.80.10.10">
    <property type="entry name" value="Ribonuclease Inhibitor"/>
    <property type="match status" value="6"/>
</dbReference>
<dbReference type="InterPro" id="IPR002182">
    <property type="entry name" value="NB-ARC"/>
</dbReference>
<feature type="domain" description="NB-ARC" evidence="4">
    <location>
        <begin position="9"/>
        <end position="107"/>
    </location>
</feature>
<dbReference type="FunFam" id="1.10.10.10:FF:000322">
    <property type="entry name" value="Probable disease resistance protein At1g63360"/>
    <property type="match status" value="1"/>
</dbReference>
<dbReference type="GO" id="GO:0006952">
    <property type="term" value="P:defense response"/>
    <property type="evidence" value="ECO:0007669"/>
    <property type="project" value="UniProtKB-KW"/>
</dbReference>
<dbReference type="Gene3D" id="1.10.10.10">
    <property type="entry name" value="Winged helix-like DNA-binding domain superfamily/Winged helix DNA-binding domain"/>
    <property type="match status" value="1"/>
</dbReference>
<dbReference type="PRINTS" id="PR00364">
    <property type="entry name" value="DISEASERSIST"/>
</dbReference>
<organism evidence="7 8">
    <name type="scientific">Rubroshorea leprosula</name>
    <dbReference type="NCBI Taxonomy" id="152421"/>
    <lineage>
        <taxon>Eukaryota</taxon>
        <taxon>Viridiplantae</taxon>
        <taxon>Streptophyta</taxon>
        <taxon>Embryophyta</taxon>
        <taxon>Tracheophyta</taxon>
        <taxon>Spermatophyta</taxon>
        <taxon>Magnoliopsida</taxon>
        <taxon>eudicotyledons</taxon>
        <taxon>Gunneridae</taxon>
        <taxon>Pentapetalae</taxon>
        <taxon>rosids</taxon>
        <taxon>malvids</taxon>
        <taxon>Malvales</taxon>
        <taxon>Dipterocarpaceae</taxon>
        <taxon>Rubroshorea</taxon>
    </lineage>
</organism>
<dbReference type="PANTHER" id="PTHR36766">
    <property type="entry name" value="PLANT BROAD-SPECTRUM MILDEW RESISTANCE PROTEIN RPW8"/>
    <property type="match status" value="1"/>
</dbReference>
<keyword evidence="2" id="KW-0677">Repeat</keyword>
<dbReference type="SUPFAM" id="SSF52058">
    <property type="entry name" value="L domain-like"/>
    <property type="match status" value="3"/>
</dbReference>